<dbReference type="AlphaFoldDB" id="A0A1F6MCL6"/>
<keyword evidence="2" id="KW-1133">Transmembrane helix</keyword>
<dbReference type="InterPro" id="IPR000297">
    <property type="entry name" value="PPIase_PpiC"/>
</dbReference>
<dbReference type="GO" id="GO:0003755">
    <property type="term" value="F:peptidyl-prolyl cis-trans isomerase activity"/>
    <property type="evidence" value="ECO:0007669"/>
    <property type="project" value="UniProtKB-KW"/>
</dbReference>
<keyword evidence="2" id="KW-0472">Membrane</keyword>
<accession>A0A1F6MCL6</accession>
<sequence>MENDVAPVQEETTNETANLNLKKRENLRIALFGFLGFLVVILVGTLGITIYRVYAKAATDPFTATVAKVFRLPVLKVNGVTALYSDYIDDLKAISVLRDYDKANNGPGANLTPEQMSDQVLLRLMNNILVKEAAKAYDVKVEEADVKEIKSTVLAQFKTVAEADRELEQRYGWNMATYEKKVMMPFILQNKLAEKIQTDQARQAEVLARAQDILNQVKNGGNFEELAKKYGEDGTAESGGDLGWFGKGEMVPQFEAAAFALKKGELSQTLVETPYGYHVLKVVDRKVEKVKDDRGKMVSQEQIKASHILLLFPSISKYLDALLRQSSIHLYVNVHNPLQALQK</sequence>
<reference evidence="4 5" key="1">
    <citation type="journal article" date="2016" name="Nat. Commun.">
        <title>Thousands of microbial genomes shed light on interconnected biogeochemical processes in an aquifer system.</title>
        <authorList>
            <person name="Anantharaman K."/>
            <person name="Brown C.T."/>
            <person name="Hug L.A."/>
            <person name="Sharon I."/>
            <person name="Castelle C.J."/>
            <person name="Probst A.J."/>
            <person name="Thomas B.C."/>
            <person name="Singh A."/>
            <person name="Wilkins M.J."/>
            <person name="Karaoz U."/>
            <person name="Brodie E.L."/>
            <person name="Williams K.H."/>
            <person name="Hubbard S.S."/>
            <person name="Banfield J.F."/>
        </authorList>
    </citation>
    <scope>NUCLEOTIDE SEQUENCE [LARGE SCALE GENOMIC DNA]</scope>
</reference>
<keyword evidence="1" id="KW-0697">Rotamase</keyword>
<dbReference type="SUPFAM" id="SSF109998">
    <property type="entry name" value="Triger factor/SurA peptide-binding domain-like"/>
    <property type="match status" value="1"/>
</dbReference>
<evidence type="ECO:0000259" key="3">
    <source>
        <dbReference type="PROSITE" id="PS50198"/>
    </source>
</evidence>
<dbReference type="Proteomes" id="UP000177953">
    <property type="component" value="Unassembled WGS sequence"/>
</dbReference>
<keyword evidence="2" id="KW-0812">Transmembrane</keyword>
<gene>
    <name evidence="4" type="ORF">A2754_02695</name>
</gene>
<evidence type="ECO:0000313" key="5">
    <source>
        <dbReference type="Proteomes" id="UP000177953"/>
    </source>
</evidence>
<dbReference type="PROSITE" id="PS50198">
    <property type="entry name" value="PPIC_PPIASE_2"/>
    <property type="match status" value="1"/>
</dbReference>
<keyword evidence="1" id="KW-0413">Isomerase</keyword>
<comment type="caution">
    <text evidence="4">The sequence shown here is derived from an EMBL/GenBank/DDBJ whole genome shotgun (WGS) entry which is preliminary data.</text>
</comment>
<dbReference type="InterPro" id="IPR050245">
    <property type="entry name" value="PrsA_foldase"/>
</dbReference>
<proteinExistence type="predicted"/>
<dbReference type="Pfam" id="PF13616">
    <property type="entry name" value="Rotamase_3"/>
    <property type="match status" value="1"/>
</dbReference>
<protein>
    <recommendedName>
        <fullName evidence="3">PpiC domain-containing protein</fullName>
    </recommendedName>
</protein>
<dbReference type="InterPro" id="IPR027304">
    <property type="entry name" value="Trigger_fact/SurA_dom_sf"/>
</dbReference>
<feature type="transmembrane region" description="Helical" evidence="2">
    <location>
        <begin position="29"/>
        <end position="54"/>
    </location>
</feature>
<feature type="domain" description="PpiC" evidence="3">
    <location>
        <begin position="196"/>
        <end position="284"/>
    </location>
</feature>
<dbReference type="EMBL" id="MFPU01000047">
    <property type="protein sequence ID" value="OGH69407.1"/>
    <property type="molecule type" value="Genomic_DNA"/>
</dbReference>
<organism evidence="4 5">
    <name type="scientific">Candidatus Magasanikbacteria bacterium RIFCSPHIGHO2_01_FULL_47_8</name>
    <dbReference type="NCBI Taxonomy" id="1798673"/>
    <lineage>
        <taxon>Bacteria</taxon>
        <taxon>Candidatus Magasanikiibacteriota</taxon>
    </lineage>
</organism>
<name>A0A1F6MCL6_9BACT</name>
<dbReference type="InterPro" id="IPR046357">
    <property type="entry name" value="PPIase_dom_sf"/>
</dbReference>
<dbReference type="Gene3D" id="3.10.50.40">
    <property type="match status" value="1"/>
</dbReference>
<evidence type="ECO:0000256" key="2">
    <source>
        <dbReference type="SAM" id="Phobius"/>
    </source>
</evidence>
<evidence type="ECO:0000313" key="4">
    <source>
        <dbReference type="EMBL" id="OGH69407.1"/>
    </source>
</evidence>
<evidence type="ECO:0000256" key="1">
    <source>
        <dbReference type="PROSITE-ProRule" id="PRU00278"/>
    </source>
</evidence>
<dbReference type="PANTHER" id="PTHR47245">
    <property type="entry name" value="PEPTIDYLPROLYL ISOMERASE"/>
    <property type="match status" value="1"/>
</dbReference>
<dbReference type="PANTHER" id="PTHR47245:SF2">
    <property type="entry name" value="PEPTIDYL-PROLYL CIS-TRANS ISOMERASE HP_0175-RELATED"/>
    <property type="match status" value="1"/>
</dbReference>
<dbReference type="SUPFAM" id="SSF54534">
    <property type="entry name" value="FKBP-like"/>
    <property type="match status" value="1"/>
</dbReference>